<accession>A0A368P4F0</accession>
<sequence length="126" mass="14641">MTIELSFCKMVFFENYVISTINEGEVVSQEKSNLQTQVLMDHFKDRPFVYITHRINSYSVDPTIYFETSKFSALAGFVVVSKEKPGIKNAIYEKAFLNKPFEIFEDLEDAILWADNLCNMKKKLGY</sequence>
<keyword evidence="2" id="KW-1185">Reference proteome</keyword>
<organism evidence="1 2">
    <name type="scientific">Oceanihabitans sediminis</name>
    <dbReference type="NCBI Taxonomy" id="1812012"/>
    <lineage>
        <taxon>Bacteria</taxon>
        <taxon>Pseudomonadati</taxon>
        <taxon>Bacteroidota</taxon>
        <taxon>Flavobacteriia</taxon>
        <taxon>Flavobacteriales</taxon>
        <taxon>Flavobacteriaceae</taxon>
        <taxon>Oceanihabitans</taxon>
    </lineage>
</organism>
<protein>
    <recommendedName>
        <fullName evidence="3">STAS/SEC14 domain-containing protein</fullName>
    </recommendedName>
</protein>
<name>A0A368P4F0_9FLAO</name>
<dbReference type="Proteomes" id="UP000252249">
    <property type="component" value="Unassembled WGS sequence"/>
</dbReference>
<dbReference type="RefSeq" id="WP_072349005.1">
    <property type="nucleotide sequence ID" value="NZ_JAWVXR010000002.1"/>
</dbReference>
<dbReference type="EMBL" id="QPIG01000002">
    <property type="protein sequence ID" value="RCU57333.1"/>
    <property type="molecule type" value="Genomic_DNA"/>
</dbReference>
<evidence type="ECO:0008006" key="3">
    <source>
        <dbReference type="Google" id="ProtNLM"/>
    </source>
</evidence>
<evidence type="ECO:0000313" key="1">
    <source>
        <dbReference type="EMBL" id="RCU57333.1"/>
    </source>
</evidence>
<reference evidence="1 2" key="1">
    <citation type="submission" date="2018-07" db="EMBL/GenBank/DDBJ databases">
        <title>Oceanihabitans testaceum sp. nov., isolated from marine sediment.</title>
        <authorList>
            <person name="Li C.-M."/>
        </authorList>
    </citation>
    <scope>NUCLEOTIDE SEQUENCE [LARGE SCALE GENOMIC DNA]</scope>
    <source>
        <strain evidence="1 2">S9-10</strain>
    </source>
</reference>
<gene>
    <name evidence="1" type="ORF">DU428_05925</name>
</gene>
<comment type="caution">
    <text evidence="1">The sequence shown here is derived from an EMBL/GenBank/DDBJ whole genome shotgun (WGS) entry which is preliminary data.</text>
</comment>
<evidence type="ECO:0000313" key="2">
    <source>
        <dbReference type="Proteomes" id="UP000252249"/>
    </source>
</evidence>
<dbReference type="OrthoDB" id="1144359at2"/>
<proteinExistence type="predicted"/>
<dbReference type="AlphaFoldDB" id="A0A368P4F0"/>